<sequence length="507" mass="55763">MIGGSFRRRKSQRTEELPLGTVLASFVEELSRTASIPEPEEGPAKEKWYSRCKLINDLFGAQKARGHGVLQPPVSGSKYQGLEGRTVSIEDATVYVFNEWLERGTWAETSIQMQTWKEQREAWASEGLSTADQLRREGEAMADMVRALPVFVVRGLSGAYYSETQLKYATGTNAHPFQLYQMLRDSANRKEREGAVGTPHEEREGDVGAQDLGWRPLGDRDEESEFEVAKEVEGEGVSNGARAFDSEAAAAGAGGSRSATANQENADVDSGETETDLEGESEIEESESEEGGSESEDLGSVDLEKEEEEIGGSSFYEKPGRKTTGKAPVKGLGNMGRGFWEDFWIPGEAVVMAIRYDAKIAEKFKAKHNLWLLSVLSRFFPTTIPFPTSDHEVLFSENLVRRALPEAFDEPGRNMMVEAMYVSEGLPVDKTGYASSQQLMSMVVKLRGPEWEGEGLTGGGESGAAGTGDESEMQAFKRARAEFRQDAGLIAEHEAMIEQVKAKRGKF</sequence>
<protein>
    <submittedName>
        <fullName evidence="2">Uncharacterized protein</fullName>
    </submittedName>
</protein>
<feature type="compositionally biased region" description="Acidic residues" evidence="1">
    <location>
        <begin position="266"/>
        <end position="310"/>
    </location>
</feature>
<dbReference type="EMBL" id="DF237633">
    <property type="protein sequence ID" value="GAQ90780.1"/>
    <property type="molecule type" value="Genomic_DNA"/>
</dbReference>
<organism evidence="2 3">
    <name type="scientific">Klebsormidium nitens</name>
    <name type="common">Green alga</name>
    <name type="synonym">Ulothrix nitens</name>
    <dbReference type="NCBI Taxonomy" id="105231"/>
    <lineage>
        <taxon>Eukaryota</taxon>
        <taxon>Viridiplantae</taxon>
        <taxon>Streptophyta</taxon>
        <taxon>Klebsormidiophyceae</taxon>
        <taxon>Klebsormidiales</taxon>
        <taxon>Klebsormidiaceae</taxon>
        <taxon>Klebsormidium</taxon>
    </lineage>
</organism>
<dbReference type="Proteomes" id="UP000054558">
    <property type="component" value="Unassembled WGS sequence"/>
</dbReference>
<feature type="compositionally biased region" description="Low complexity" evidence="1">
    <location>
        <begin position="235"/>
        <end position="261"/>
    </location>
</feature>
<reference evidence="2 3" key="1">
    <citation type="journal article" date="2014" name="Nat. Commun.">
        <title>Klebsormidium flaccidum genome reveals primary factors for plant terrestrial adaptation.</title>
        <authorList>
            <person name="Hori K."/>
            <person name="Maruyama F."/>
            <person name="Fujisawa T."/>
            <person name="Togashi T."/>
            <person name="Yamamoto N."/>
            <person name="Seo M."/>
            <person name="Sato S."/>
            <person name="Yamada T."/>
            <person name="Mori H."/>
            <person name="Tajima N."/>
            <person name="Moriyama T."/>
            <person name="Ikeuchi M."/>
            <person name="Watanabe M."/>
            <person name="Wada H."/>
            <person name="Kobayashi K."/>
            <person name="Saito M."/>
            <person name="Masuda T."/>
            <person name="Sasaki-Sekimoto Y."/>
            <person name="Mashiguchi K."/>
            <person name="Awai K."/>
            <person name="Shimojima M."/>
            <person name="Masuda S."/>
            <person name="Iwai M."/>
            <person name="Nobusawa T."/>
            <person name="Narise T."/>
            <person name="Kondo S."/>
            <person name="Saito H."/>
            <person name="Sato R."/>
            <person name="Murakawa M."/>
            <person name="Ihara Y."/>
            <person name="Oshima-Yamada Y."/>
            <person name="Ohtaka K."/>
            <person name="Satoh M."/>
            <person name="Sonobe K."/>
            <person name="Ishii M."/>
            <person name="Ohtani R."/>
            <person name="Kanamori-Sato M."/>
            <person name="Honoki R."/>
            <person name="Miyazaki D."/>
            <person name="Mochizuki H."/>
            <person name="Umetsu J."/>
            <person name="Higashi K."/>
            <person name="Shibata D."/>
            <person name="Kamiya Y."/>
            <person name="Sato N."/>
            <person name="Nakamura Y."/>
            <person name="Tabata S."/>
            <person name="Ida S."/>
            <person name="Kurokawa K."/>
            <person name="Ohta H."/>
        </authorList>
    </citation>
    <scope>NUCLEOTIDE SEQUENCE [LARGE SCALE GENOMIC DNA]</scope>
    <source>
        <strain evidence="2 3">NIES-2285</strain>
    </source>
</reference>
<proteinExistence type="predicted"/>
<feature type="region of interest" description="Disordered" evidence="1">
    <location>
        <begin position="188"/>
        <end position="329"/>
    </location>
</feature>
<evidence type="ECO:0000313" key="3">
    <source>
        <dbReference type="Proteomes" id="UP000054558"/>
    </source>
</evidence>
<accession>A0A1Y1IIT6</accession>
<dbReference type="AlphaFoldDB" id="A0A1Y1IIT6"/>
<evidence type="ECO:0000313" key="2">
    <source>
        <dbReference type="EMBL" id="GAQ90780.1"/>
    </source>
</evidence>
<name>A0A1Y1IIT6_KLENI</name>
<evidence type="ECO:0000256" key="1">
    <source>
        <dbReference type="SAM" id="MobiDB-lite"/>
    </source>
</evidence>
<keyword evidence="3" id="KW-1185">Reference proteome</keyword>
<gene>
    <name evidence="2" type="ORF">KFL_006840030</name>
</gene>
<feature type="compositionally biased region" description="Basic and acidic residues" evidence="1">
    <location>
        <begin position="188"/>
        <end position="206"/>
    </location>
</feature>